<dbReference type="EMBL" id="QVXO01000016">
    <property type="protein sequence ID" value="RPJ91434.1"/>
    <property type="molecule type" value="Genomic_DNA"/>
</dbReference>
<reference evidence="1 2" key="1">
    <citation type="submission" date="2018-08" db="EMBL/GenBank/DDBJ databases">
        <title>Achromobacter xylosoxidans Genome sequencing and assembly.</title>
        <authorList>
            <person name="Wang R."/>
            <person name="Rensing C."/>
            <person name="Li Y."/>
        </authorList>
    </citation>
    <scope>NUCLEOTIDE SEQUENCE [LARGE SCALE GENOMIC DNA]</scope>
    <source>
        <strain evidence="1 2">GD003A</strain>
    </source>
</reference>
<dbReference type="RefSeq" id="WP_124260363.1">
    <property type="nucleotide sequence ID" value="NZ_CP061008.1"/>
</dbReference>
<protein>
    <submittedName>
        <fullName evidence="1">Uncharacterized protein</fullName>
    </submittedName>
</protein>
<dbReference type="OrthoDB" id="8656390at2"/>
<dbReference type="Proteomes" id="UP000285324">
    <property type="component" value="Unassembled WGS sequence"/>
</dbReference>
<dbReference type="AlphaFoldDB" id="A0A424WDU9"/>
<proteinExistence type="predicted"/>
<evidence type="ECO:0000313" key="1">
    <source>
        <dbReference type="EMBL" id="RPJ91434.1"/>
    </source>
</evidence>
<accession>A0A424WDU9</accession>
<sequence length="109" mass="12195">MHELLADWCEILNRLLRDVADAHATAQARDSALRHAHRHSCQAPICFRMSGTTVGHLAETLDCAIRASCARHDNSAWVQALDVAYTKFLLYLIRDVDRWSSGGLHQEAA</sequence>
<comment type="caution">
    <text evidence="1">The sequence shown here is derived from an EMBL/GenBank/DDBJ whole genome shotgun (WGS) entry which is preliminary data.</text>
</comment>
<evidence type="ECO:0000313" key="2">
    <source>
        <dbReference type="Proteomes" id="UP000285324"/>
    </source>
</evidence>
<name>A0A424WDU9_ALCXX</name>
<organism evidence="1 2">
    <name type="scientific">Alcaligenes xylosoxydans xylosoxydans</name>
    <name type="common">Achromobacter xylosoxidans</name>
    <dbReference type="NCBI Taxonomy" id="85698"/>
    <lineage>
        <taxon>Bacteria</taxon>
        <taxon>Pseudomonadati</taxon>
        <taxon>Pseudomonadota</taxon>
        <taxon>Betaproteobacteria</taxon>
        <taxon>Burkholderiales</taxon>
        <taxon>Alcaligenaceae</taxon>
        <taxon>Achromobacter</taxon>
    </lineage>
</organism>
<gene>
    <name evidence="1" type="ORF">DY367_12955</name>
</gene>